<evidence type="ECO:0000313" key="2">
    <source>
        <dbReference type="EMBL" id="CAH1395902.1"/>
    </source>
</evidence>
<evidence type="ECO:0000256" key="1">
    <source>
        <dbReference type="PROSITE-ProRule" id="PRU00023"/>
    </source>
</evidence>
<dbReference type="Pfam" id="PF12796">
    <property type="entry name" value="Ank_2"/>
    <property type="match status" value="1"/>
</dbReference>
<dbReference type="OrthoDB" id="76949at2759"/>
<dbReference type="InterPro" id="IPR036770">
    <property type="entry name" value="Ankyrin_rpt-contain_sf"/>
</dbReference>
<dbReference type="SUPFAM" id="SSF48403">
    <property type="entry name" value="Ankyrin repeat"/>
    <property type="match status" value="1"/>
</dbReference>
<feature type="repeat" description="ANK" evidence="1">
    <location>
        <begin position="80"/>
        <end position="104"/>
    </location>
</feature>
<gene>
    <name evidence="2" type="ORF">NEZAVI_LOCUS6076</name>
</gene>
<dbReference type="EMBL" id="OV725079">
    <property type="protein sequence ID" value="CAH1395902.1"/>
    <property type="molecule type" value="Genomic_DNA"/>
</dbReference>
<keyword evidence="1" id="KW-0040">ANK repeat</keyword>
<organism evidence="2 3">
    <name type="scientific">Nezara viridula</name>
    <name type="common">Southern green stink bug</name>
    <name type="synonym">Cimex viridulus</name>
    <dbReference type="NCBI Taxonomy" id="85310"/>
    <lineage>
        <taxon>Eukaryota</taxon>
        <taxon>Metazoa</taxon>
        <taxon>Ecdysozoa</taxon>
        <taxon>Arthropoda</taxon>
        <taxon>Hexapoda</taxon>
        <taxon>Insecta</taxon>
        <taxon>Pterygota</taxon>
        <taxon>Neoptera</taxon>
        <taxon>Paraneoptera</taxon>
        <taxon>Hemiptera</taxon>
        <taxon>Heteroptera</taxon>
        <taxon>Panheteroptera</taxon>
        <taxon>Pentatomomorpha</taxon>
        <taxon>Pentatomoidea</taxon>
        <taxon>Pentatomidae</taxon>
        <taxon>Pentatominae</taxon>
        <taxon>Nezara</taxon>
    </lineage>
</organism>
<keyword evidence="3" id="KW-1185">Reference proteome</keyword>
<evidence type="ECO:0000313" key="3">
    <source>
        <dbReference type="Proteomes" id="UP001152798"/>
    </source>
</evidence>
<dbReference type="Proteomes" id="UP001152798">
    <property type="component" value="Chromosome 3"/>
</dbReference>
<protein>
    <submittedName>
        <fullName evidence="2">Uncharacterized protein</fullName>
    </submittedName>
</protein>
<proteinExistence type="predicted"/>
<reference evidence="2" key="1">
    <citation type="submission" date="2022-01" db="EMBL/GenBank/DDBJ databases">
        <authorList>
            <person name="King R."/>
        </authorList>
    </citation>
    <scope>NUCLEOTIDE SEQUENCE</scope>
</reference>
<dbReference type="Gene3D" id="1.25.40.20">
    <property type="entry name" value="Ankyrin repeat-containing domain"/>
    <property type="match status" value="1"/>
</dbReference>
<name>A0A9P0H5N4_NEZVI</name>
<dbReference type="PROSITE" id="PS50088">
    <property type="entry name" value="ANK_REPEAT"/>
    <property type="match status" value="1"/>
</dbReference>
<sequence length="104" mass="11596">MKVMYAPGGWEFPLRLRSPDTNRNVMPRTPGGFNDVLALFPRPSLQRLIMAGRFHKAAQDGLLEILKEATKKDTNTKDEDGMTPTLWAAHSGHLEALRLLVGRG</sequence>
<dbReference type="AlphaFoldDB" id="A0A9P0H5N4"/>
<dbReference type="InterPro" id="IPR002110">
    <property type="entry name" value="Ankyrin_rpt"/>
</dbReference>
<dbReference type="PROSITE" id="PS50297">
    <property type="entry name" value="ANK_REP_REGION"/>
    <property type="match status" value="1"/>
</dbReference>
<accession>A0A9P0H5N4</accession>